<name>A0A7H9B2J2_ZYGMR</name>
<dbReference type="InterPro" id="IPR000751">
    <property type="entry name" value="MPI_Phosphatase"/>
</dbReference>
<evidence type="ECO:0000256" key="8">
    <source>
        <dbReference type="ARBA" id="ARBA00051722"/>
    </source>
</evidence>
<dbReference type="GO" id="GO:0000086">
    <property type="term" value="P:G2/M transition of mitotic cell cycle"/>
    <property type="evidence" value="ECO:0007669"/>
    <property type="project" value="TreeGrafter"/>
</dbReference>
<dbReference type="PRINTS" id="PR00716">
    <property type="entry name" value="MPIPHPHTASE"/>
</dbReference>
<keyword evidence="5 10" id="KW-0378">Hydrolase</keyword>
<dbReference type="GO" id="GO:0005737">
    <property type="term" value="C:cytoplasm"/>
    <property type="evidence" value="ECO:0007669"/>
    <property type="project" value="TreeGrafter"/>
</dbReference>
<dbReference type="AlphaFoldDB" id="A0A7H9B2J2"/>
<dbReference type="EMBL" id="CP058606">
    <property type="protein sequence ID" value="QLG72199.1"/>
    <property type="molecule type" value="Genomic_DNA"/>
</dbReference>
<evidence type="ECO:0000256" key="6">
    <source>
        <dbReference type="ARBA" id="ARBA00022912"/>
    </source>
</evidence>
<evidence type="ECO:0000256" key="9">
    <source>
        <dbReference type="ARBA" id="ARBA00067190"/>
    </source>
</evidence>
<dbReference type="KEGG" id="zmk:HG535_0C05530"/>
<dbReference type="PANTHER" id="PTHR10828">
    <property type="entry name" value="M-PHASE INDUCER PHOSPHATASE DUAL SPECIFICITY PHOSPHATASE CDC25"/>
    <property type="match status" value="1"/>
</dbReference>
<evidence type="ECO:0000256" key="1">
    <source>
        <dbReference type="ARBA" id="ARBA00011065"/>
    </source>
</evidence>
<dbReference type="CDD" id="cd01530">
    <property type="entry name" value="Cdc25"/>
    <property type="match status" value="1"/>
</dbReference>
<gene>
    <name evidence="13" type="ORF">HG535_0C05530</name>
</gene>
<dbReference type="Proteomes" id="UP000509704">
    <property type="component" value="Chromosome 3"/>
</dbReference>
<sequence>MVRLQLTHDNNKKDNESNLLNKMNIGYRFNDEHNIFKNIHDFLKPKSKVPPNSDTEKDENMELYQCTRVGSWSPSKGIDTNHIGQTVKKASSLCEDLTSSVSAHSGVIQLDIPEAAPKVDLSDSFKRGEKSSFFFPSSCTSYDSSNSEIINSFPGKVINHDDNDALLPHYYPSRPLRRNSHNSIGTNSGGRLYRSNHIANIKRSRKSLKGSRQSLRRFNSTEVCQKASSEQQLSGSAPLPTLKTHHPRLSVSNIPFYQDERVTSDQFPRITAATLQKIVQNQKHKPDFDCYSIIDCRFDYEFKGGHIANAINISSREELEHEFIQNGRNSHNLLIFHCEFSSYRGPLLASHLRNCDRMVNYDNYPDLYYPDILILDGGYKAFFDEFPELCNPKRYIGMDSSENLVSRDQEMERFRQDSKRVVSRNSSLHKLTSVSSSRTSSIQRIGSSQDLINSTQRMKVLESPTFKYEAPPRLSIGRYSNSNIFGSSDDCSSASRLSIASSPNLSTNKMSLMDEMDNDSCYSFDEGDSTFTTPVLTISTPNIMQSLTEDEKKAELNPVKRLLFSNTLMEEEGEASE</sequence>
<dbReference type="GO" id="GO:0005634">
    <property type="term" value="C:nucleus"/>
    <property type="evidence" value="ECO:0007669"/>
    <property type="project" value="TreeGrafter"/>
</dbReference>
<evidence type="ECO:0000256" key="11">
    <source>
        <dbReference type="SAM" id="MobiDB-lite"/>
    </source>
</evidence>
<evidence type="ECO:0000256" key="2">
    <source>
        <dbReference type="ARBA" id="ARBA00013064"/>
    </source>
</evidence>
<dbReference type="RefSeq" id="XP_037143927.1">
    <property type="nucleotide sequence ID" value="XM_037288032.1"/>
</dbReference>
<protein>
    <recommendedName>
        <fullName evidence="9 10">M-phase inducer phosphatase</fullName>
        <ecNumber evidence="2 10">3.1.3.48</ecNumber>
    </recommendedName>
</protein>
<dbReference type="GO" id="GO:0051301">
    <property type="term" value="P:cell division"/>
    <property type="evidence" value="ECO:0007669"/>
    <property type="project" value="UniProtKB-UniRule"/>
</dbReference>
<dbReference type="GeneID" id="59235897"/>
<dbReference type="SUPFAM" id="SSF52821">
    <property type="entry name" value="Rhodanese/Cell cycle control phosphatase"/>
    <property type="match status" value="1"/>
</dbReference>
<dbReference type="SMART" id="SM00450">
    <property type="entry name" value="RHOD"/>
    <property type="match status" value="1"/>
</dbReference>
<dbReference type="GO" id="GO:0010971">
    <property type="term" value="P:positive regulation of G2/M transition of mitotic cell cycle"/>
    <property type="evidence" value="ECO:0007669"/>
    <property type="project" value="TreeGrafter"/>
</dbReference>
<dbReference type="InterPro" id="IPR036873">
    <property type="entry name" value="Rhodanese-like_dom_sf"/>
</dbReference>
<dbReference type="InterPro" id="IPR001763">
    <property type="entry name" value="Rhodanese-like_dom"/>
</dbReference>
<evidence type="ECO:0000256" key="5">
    <source>
        <dbReference type="ARBA" id="ARBA00022801"/>
    </source>
</evidence>
<comment type="function">
    <text evidence="10">Tyrosine protein phosphatase which functions as a dosage-dependent inducer of mitotic progression.</text>
</comment>
<dbReference type="Gene3D" id="3.40.250.10">
    <property type="entry name" value="Rhodanese-like domain"/>
    <property type="match status" value="1"/>
</dbReference>
<evidence type="ECO:0000313" key="13">
    <source>
        <dbReference type="EMBL" id="QLG72199.1"/>
    </source>
</evidence>
<dbReference type="FunFam" id="3.40.250.10:FF:000021">
    <property type="entry name" value="M-phase inducer phosphatase cdc-25.2"/>
    <property type="match status" value="1"/>
</dbReference>
<proteinExistence type="inferred from homology"/>
<dbReference type="Pfam" id="PF00581">
    <property type="entry name" value="Rhodanese"/>
    <property type="match status" value="1"/>
</dbReference>
<dbReference type="OrthoDB" id="26523at2759"/>
<feature type="region of interest" description="Disordered" evidence="11">
    <location>
        <begin position="171"/>
        <end position="191"/>
    </location>
</feature>
<keyword evidence="14" id="KW-1185">Reference proteome</keyword>
<evidence type="ECO:0000256" key="3">
    <source>
        <dbReference type="ARBA" id="ARBA00022618"/>
    </source>
</evidence>
<keyword evidence="4 10" id="KW-0498">Mitosis</keyword>
<dbReference type="PANTHER" id="PTHR10828:SF17">
    <property type="entry name" value="PROTEIN-TYROSINE-PHOSPHATASE"/>
    <property type="match status" value="1"/>
</dbReference>
<feature type="domain" description="Rhodanese" evidence="12">
    <location>
        <begin position="293"/>
        <end position="391"/>
    </location>
</feature>
<evidence type="ECO:0000256" key="7">
    <source>
        <dbReference type="ARBA" id="ARBA00023306"/>
    </source>
</evidence>
<dbReference type="PROSITE" id="PS50206">
    <property type="entry name" value="RHODANESE_3"/>
    <property type="match status" value="1"/>
</dbReference>
<dbReference type="EC" id="3.1.3.48" evidence="2 10"/>
<evidence type="ECO:0000256" key="4">
    <source>
        <dbReference type="ARBA" id="ARBA00022776"/>
    </source>
</evidence>
<keyword evidence="3 10" id="KW-0132">Cell division</keyword>
<evidence type="ECO:0000313" key="14">
    <source>
        <dbReference type="Proteomes" id="UP000509704"/>
    </source>
</evidence>
<comment type="similarity">
    <text evidence="1 10">Belongs to the MPI phosphatase family.</text>
</comment>
<keyword evidence="7 10" id="KW-0131">Cell cycle</keyword>
<evidence type="ECO:0000259" key="12">
    <source>
        <dbReference type="PROSITE" id="PS50206"/>
    </source>
</evidence>
<reference evidence="13 14" key="1">
    <citation type="submission" date="2020-07" db="EMBL/GenBank/DDBJ databases">
        <title>The yeast mating-type switching endonuclease HO is a domesticated member of an unorthodox homing genetic element family.</title>
        <authorList>
            <person name="Coughlan A.Y."/>
            <person name="Lombardi L."/>
            <person name="Braun-Galleani S."/>
            <person name="Martos A.R."/>
            <person name="Galeote V."/>
            <person name="Bigey F."/>
            <person name="Dequin S."/>
            <person name="Byrne K.P."/>
            <person name="Wolfe K.H."/>
        </authorList>
    </citation>
    <scope>NUCLEOTIDE SEQUENCE [LARGE SCALE GENOMIC DNA]</scope>
    <source>
        <strain evidence="13 14">NRRL Y-6702</strain>
    </source>
</reference>
<dbReference type="GO" id="GO:0004725">
    <property type="term" value="F:protein tyrosine phosphatase activity"/>
    <property type="evidence" value="ECO:0007669"/>
    <property type="project" value="UniProtKB-UniRule"/>
</dbReference>
<organism evidence="13 14">
    <name type="scientific">Zygotorulaspora mrakii</name>
    <name type="common">Zygosaccharomyces mrakii</name>
    <dbReference type="NCBI Taxonomy" id="42260"/>
    <lineage>
        <taxon>Eukaryota</taxon>
        <taxon>Fungi</taxon>
        <taxon>Dikarya</taxon>
        <taxon>Ascomycota</taxon>
        <taxon>Saccharomycotina</taxon>
        <taxon>Saccharomycetes</taxon>
        <taxon>Saccharomycetales</taxon>
        <taxon>Saccharomycetaceae</taxon>
        <taxon>Zygotorulaspora</taxon>
    </lineage>
</organism>
<evidence type="ECO:0000256" key="10">
    <source>
        <dbReference type="RuleBase" id="RU368028"/>
    </source>
</evidence>
<dbReference type="GO" id="GO:0110032">
    <property type="term" value="P:positive regulation of G2/MI transition of meiotic cell cycle"/>
    <property type="evidence" value="ECO:0007669"/>
    <property type="project" value="TreeGrafter"/>
</dbReference>
<accession>A0A7H9B2J2</accession>
<comment type="catalytic activity">
    <reaction evidence="8 10">
        <text>O-phospho-L-tyrosyl-[protein] + H2O = L-tyrosyl-[protein] + phosphate</text>
        <dbReference type="Rhea" id="RHEA:10684"/>
        <dbReference type="Rhea" id="RHEA-COMP:10136"/>
        <dbReference type="Rhea" id="RHEA-COMP:20101"/>
        <dbReference type="ChEBI" id="CHEBI:15377"/>
        <dbReference type="ChEBI" id="CHEBI:43474"/>
        <dbReference type="ChEBI" id="CHEBI:46858"/>
        <dbReference type="ChEBI" id="CHEBI:61978"/>
        <dbReference type="EC" id="3.1.3.48"/>
    </reaction>
</comment>
<keyword evidence="6 10" id="KW-0904">Protein phosphatase</keyword>